<dbReference type="GO" id="GO:0006313">
    <property type="term" value="P:DNA transposition"/>
    <property type="evidence" value="ECO:0007669"/>
    <property type="project" value="InterPro"/>
</dbReference>
<dbReference type="EMBL" id="JACHDO010000001">
    <property type="protein sequence ID" value="MBB5489087.1"/>
    <property type="molecule type" value="Genomic_DNA"/>
</dbReference>
<dbReference type="AlphaFoldDB" id="A0A840WBE9"/>
<dbReference type="PANTHER" id="PTHR37529">
    <property type="entry name" value="TRANSPOSASE INSG FOR INSERTION SEQUENCE ELEMENT IS4-RELATED"/>
    <property type="match status" value="1"/>
</dbReference>
<gene>
    <name evidence="4" type="ORF">HNR07_000224</name>
</gene>
<dbReference type="SUPFAM" id="SSF53098">
    <property type="entry name" value="Ribonuclease H-like"/>
    <property type="match status" value="1"/>
</dbReference>
<dbReference type="NCBIfam" id="NF033592">
    <property type="entry name" value="transpos_IS4_1"/>
    <property type="match status" value="1"/>
</dbReference>
<dbReference type="Gene3D" id="3.90.350.10">
    <property type="entry name" value="Transposase Inhibitor Protein From Tn5, Chain A, domain 1"/>
    <property type="match status" value="1"/>
</dbReference>
<evidence type="ECO:0000313" key="4">
    <source>
        <dbReference type="EMBL" id="MBB5489087.1"/>
    </source>
</evidence>
<feature type="domain" description="Transposase IS4-like" evidence="2">
    <location>
        <begin position="127"/>
        <end position="341"/>
    </location>
</feature>
<protein>
    <recommendedName>
        <fullName evidence="6">Transposase</fullName>
    </recommendedName>
</protein>
<sequence>MPDHCVTTRHTHHAPGTLAPGHLGELTQIVPFEMVDSVLEQTNSHQQRSRLLPSRVVVYLLLAAGLFAHCGWPALWRKLTAGVSLCTQPAASALFYARKRLGPAPMKALFELLSGPTHSAHRFHGLLVCAIDGTLLDLPATQANRAVHRSSGATRWAGAGYPQLRLLALVATGSRALLGTAFGPVSQGETTMATRLLPSMGPGQLILADRGFDAADLLKDLHASGAQLLVRMSSPSKPRRLRRLDDGTWLVQRGKVRMRLIEARITIVTDQGERTGCYRLVTTLTDPDLYPATGLVALYHQRWEIETAYCELKSALLGRRVLRSKDPEGLEQEVWSLLATYQVVRCAIADALTATGHSPLRASLAVAVESARDLLVRAENVIAGERIDVRGVLGQQVLANLLPERRLRTVPRVVKRAISKYHARSNGVDRTTYKATVDIAVLTEP</sequence>
<dbReference type="GO" id="GO:0004803">
    <property type="term" value="F:transposase activity"/>
    <property type="evidence" value="ECO:0007669"/>
    <property type="project" value="InterPro"/>
</dbReference>
<evidence type="ECO:0000259" key="2">
    <source>
        <dbReference type="Pfam" id="PF01609"/>
    </source>
</evidence>
<keyword evidence="1" id="KW-1133">Transmembrane helix</keyword>
<feature type="domain" description="Transposase IS4 N-terminal" evidence="3">
    <location>
        <begin position="21"/>
        <end position="111"/>
    </location>
</feature>
<evidence type="ECO:0008006" key="6">
    <source>
        <dbReference type="Google" id="ProtNLM"/>
    </source>
</evidence>
<proteinExistence type="predicted"/>
<organism evidence="4 5">
    <name type="scientific">Nocardiopsis metallicus</name>
    <dbReference type="NCBI Taxonomy" id="179819"/>
    <lineage>
        <taxon>Bacteria</taxon>
        <taxon>Bacillati</taxon>
        <taxon>Actinomycetota</taxon>
        <taxon>Actinomycetes</taxon>
        <taxon>Streptosporangiales</taxon>
        <taxon>Nocardiopsidaceae</taxon>
        <taxon>Nocardiopsis</taxon>
    </lineage>
</organism>
<keyword evidence="5" id="KW-1185">Reference proteome</keyword>
<dbReference type="Pfam" id="PF13006">
    <property type="entry name" value="Nterm_IS4"/>
    <property type="match status" value="1"/>
</dbReference>
<dbReference type="RefSeq" id="WP_184360745.1">
    <property type="nucleotide sequence ID" value="NZ_BAAAKM010000089.1"/>
</dbReference>
<dbReference type="InterPro" id="IPR024473">
    <property type="entry name" value="Transposases_IS4_N"/>
</dbReference>
<dbReference type="Proteomes" id="UP000579647">
    <property type="component" value="Unassembled WGS sequence"/>
</dbReference>
<feature type="transmembrane region" description="Helical" evidence="1">
    <location>
        <begin position="56"/>
        <end position="76"/>
    </location>
</feature>
<dbReference type="GO" id="GO:0003677">
    <property type="term" value="F:DNA binding"/>
    <property type="evidence" value="ECO:0007669"/>
    <property type="project" value="InterPro"/>
</dbReference>
<dbReference type="InterPro" id="IPR002559">
    <property type="entry name" value="Transposase_11"/>
</dbReference>
<comment type="caution">
    <text evidence="4">The sequence shown here is derived from an EMBL/GenBank/DDBJ whole genome shotgun (WGS) entry which is preliminary data.</text>
</comment>
<accession>A0A840WBE9</accession>
<dbReference type="InterPro" id="IPR047952">
    <property type="entry name" value="Transpos_IS4"/>
</dbReference>
<name>A0A840WBE9_9ACTN</name>
<dbReference type="InterPro" id="IPR012337">
    <property type="entry name" value="RNaseH-like_sf"/>
</dbReference>
<evidence type="ECO:0000259" key="3">
    <source>
        <dbReference type="Pfam" id="PF13006"/>
    </source>
</evidence>
<dbReference type="PANTHER" id="PTHR37529:SF1">
    <property type="entry name" value="TRANSPOSASE INSG FOR INSERTION SEQUENCE ELEMENT IS4-RELATED"/>
    <property type="match status" value="1"/>
</dbReference>
<reference evidence="4 5" key="1">
    <citation type="submission" date="2020-08" db="EMBL/GenBank/DDBJ databases">
        <title>Sequencing the genomes of 1000 actinobacteria strains.</title>
        <authorList>
            <person name="Klenk H.-P."/>
        </authorList>
    </citation>
    <scope>NUCLEOTIDE SEQUENCE [LARGE SCALE GENOMIC DNA]</scope>
    <source>
        <strain evidence="4 5">DSM 44598</strain>
    </source>
</reference>
<keyword evidence="1" id="KW-0472">Membrane</keyword>
<evidence type="ECO:0000256" key="1">
    <source>
        <dbReference type="SAM" id="Phobius"/>
    </source>
</evidence>
<dbReference type="Pfam" id="PF01609">
    <property type="entry name" value="DDE_Tnp_1"/>
    <property type="match status" value="1"/>
</dbReference>
<evidence type="ECO:0000313" key="5">
    <source>
        <dbReference type="Proteomes" id="UP000579647"/>
    </source>
</evidence>
<keyword evidence="1" id="KW-0812">Transmembrane</keyword>